<name>A0AAP0BW10_9ASPA</name>
<keyword evidence="4" id="KW-1185">Reference proteome</keyword>
<proteinExistence type="predicted"/>
<evidence type="ECO:0000313" key="4">
    <source>
        <dbReference type="Proteomes" id="UP001418222"/>
    </source>
</evidence>
<dbReference type="PROSITE" id="PS50927">
    <property type="entry name" value="BULB_LECTIN"/>
    <property type="match status" value="2"/>
</dbReference>
<dbReference type="Gene3D" id="2.90.10.10">
    <property type="entry name" value="Bulb-type lectin domain"/>
    <property type="match status" value="2"/>
</dbReference>
<evidence type="ECO:0000259" key="2">
    <source>
        <dbReference type="PROSITE" id="PS50927"/>
    </source>
</evidence>
<accession>A0AAP0BW10</accession>
<feature type="signal peptide" evidence="1">
    <location>
        <begin position="1"/>
        <end position="22"/>
    </location>
</feature>
<reference evidence="3 4" key="1">
    <citation type="journal article" date="2022" name="Nat. Plants">
        <title>Genomes of leafy and leafless Platanthera orchids illuminate the evolution of mycoheterotrophy.</title>
        <authorList>
            <person name="Li M.H."/>
            <person name="Liu K.W."/>
            <person name="Li Z."/>
            <person name="Lu H.C."/>
            <person name="Ye Q.L."/>
            <person name="Zhang D."/>
            <person name="Wang J.Y."/>
            <person name="Li Y.F."/>
            <person name="Zhong Z.M."/>
            <person name="Liu X."/>
            <person name="Yu X."/>
            <person name="Liu D.K."/>
            <person name="Tu X.D."/>
            <person name="Liu B."/>
            <person name="Hao Y."/>
            <person name="Liao X.Y."/>
            <person name="Jiang Y.T."/>
            <person name="Sun W.H."/>
            <person name="Chen J."/>
            <person name="Chen Y.Q."/>
            <person name="Ai Y."/>
            <person name="Zhai J.W."/>
            <person name="Wu S.S."/>
            <person name="Zhou Z."/>
            <person name="Hsiao Y.Y."/>
            <person name="Wu W.L."/>
            <person name="Chen Y.Y."/>
            <person name="Lin Y.F."/>
            <person name="Hsu J.L."/>
            <person name="Li C.Y."/>
            <person name="Wang Z.W."/>
            <person name="Zhao X."/>
            <person name="Zhong W.Y."/>
            <person name="Ma X.K."/>
            <person name="Ma L."/>
            <person name="Huang J."/>
            <person name="Chen G.Z."/>
            <person name="Huang M.Z."/>
            <person name="Huang L."/>
            <person name="Peng D.H."/>
            <person name="Luo Y.B."/>
            <person name="Zou S.Q."/>
            <person name="Chen S.P."/>
            <person name="Lan S."/>
            <person name="Tsai W.C."/>
            <person name="Van de Peer Y."/>
            <person name="Liu Z.J."/>
        </authorList>
    </citation>
    <scope>NUCLEOTIDE SEQUENCE [LARGE SCALE GENOMIC DNA]</scope>
    <source>
        <strain evidence="3">Lor287</strain>
    </source>
</reference>
<dbReference type="AlphaFoldDB" id="A0AAP0BW10"/>
<evidence type="ECO:0000313" key="3">
    <source>
        <dbReference type="EMBL" id="KAK8950720.1"/>
    </source>
</evidence>
<sequence length="256" mass="27642">MALVTHLYFILSLPLSLSSAIAANILLSGNILPTNSHLSTRNTMFGISNDCNLVLIYNQNQRFQSNTMHRGTNCSLTLNDNGQLLIQSSDGSTIWSSSPPGKIGHYVALLHPDGHVAVYGPSIWSTSTARLIKGRSTSDGAELSYSPSARNLMFPSQVLYEDSKLANGEHVLAIKDDCNLELVKATAGVIWESGTKGRGINCFLRLDHRGQIAVLDDGFKVQWSSKAAEADGLYCLIVQNDGQAVVYGPVTWSTAS</sequence>
<evidence type="ECO:0000256" key="1">
    <source>
        <dbReference type="SAM" id="SignalP"/>
    </source>
</evidence>
<keyword evidence="1" id="KW-0732">Signal</keyword>
<feature type="chain" id="PRO_5042838878" evidence="1">
    <location>
        <begin position="23"/>
        <end position="256"/>
    </location>
</feature>
<dbReference type="EMBL" id="JBBWWQ010000003">
    <property type="protein sequence ID" value="KAK8950720.1"/>
    <property type="molecule type" value="Genomic_DNA"/>
</dbReference>
<dbReference type="InterPro" id="IPR036426">
    <property type="entry name" value="Bulb-type_lectin_dom_sf"/>
</dbReference>
<feature type="domain" description="Bulb-type lectin" evidence="2">
    <location>
        <begin position="150"/>
        <end position="256"/>
    </location>
</feature>
<organism evidence="3 4">
    <name type="scientific">Platanthera zijinensis</name>
    <dbReference type="NCBI Taxonomy" id="2320716"/>
    <lineage>
        <taxon>Eukaryota</taxon>
        <taxon>Viridiplantae</taxon>
        <taxon>Streptophyta</taxon>
        <taxon>Embryophyta</taxon>
        <taxon>Tracheophyta</taxon>
        <taxon>Spermatophyta</taxon>
        <taxon>Magnoliopsida</taxon>
        <taxon>Liliopsida</taxon>
        <taxon>Asparagales</taxon>
        <taxon>Orchidaceae</taxon>
        <taxon>Orchidoideae</taxon>
        <taxon>Orchideae</taxon>
        <taxon>Orchidinae</taxon>
        <taxon>Platanthera</taxon>
    </lineage>
</organism>
<dbReference type="SUPFAM" id="SSF51110">
    <property type="entry name" value="alpha-D-mannose-specific plant lectins"/>
    <property type="match status" value="2"/>
</dbReference>
<gene>
    <name evidence="3" type="primary">LECCVA2</name>
    <name evidence="3" type="ORF">KSP39_PZI004198</name>
</gene>
<feature type="domain" description="Bulb-type lectin" evidence="2">
    <location>
        <begin position="23"/>
        <end position="131"/>
    </location>
</feature>
<dbReference type="SMART" id="SM00108">
    <property type="entry name" value="B_lectin"/>
    <property type="match status" value="2"/>
</dbReference>
<dbReference type="GO" id="GO:0051707">
    <property type="term" value="P:response to other organism"/>
    <property type="evidence" value="ECO:0007669"/>
    <property type="project" value="UniProtKB-ARBA"/>
</dbReference>
<protein>
    <submittedName>
        <fullName evidence="3">Mannose-specific lectin 2</fullName>
    </submittedName>
</protein>
<comment type="caution">
    <text evidence="3">The sequence shown here is derived from an EMBL/GenBank/DDBJ whole genome shotgun (WGS) entry which is preliminary data.</text>
</comment>
<dbReference type="Proteomes" id="UP001418222">
    <property type="component" value="Unassembled WGS sequence"/>
</dbReference>
<dbReference type="InterPro" id="IPR001480">
    <property type="entry name" value="Bulb-type_lectin_dom"/>
</dbReference>